<organism evidence="2 3">
    <name type="scientific">Flavobacterium frigidarium</name>
    <dbReference type="NCBI Taxonomy" id="99286"/>
    <lineage>
        <taxon>Bacteria</taxon>
        <taxon>Pseudomonadati</taxon>
        <taxon>Bacteroidota</taxon>
        <taxon>Flavobacteriia</taxon>
        <taxon>Flavobacteriales</taxon>
        <taxon>Flavobacteriaceae</taxon>
        <taxon>Flavobacterium</taxon>
    </lineage>
</organism>
<keyword evidence="1" id="KW-0732">Signal</keyword>
<feature type="signal peptide" evidence="1">
    <location>
        <begin position="1"/>
        <end position="19"/>
    </location>
</feature>
<accession>A0ABV4KD22</accession>
<keyword evidence="3" id="KW-1185">Reference proteome</keyword>
<evidence type="ECO:0000313" key="2">
    <source>
        <dbReference type="EMBL" id="MEZ7515558.1"/>
    </source>
</evidence>
<reference evidence="2 3" key="1">
    <citation type="submission" date="2023-05" db="EMBL/GenBank/DDBJ databases">
        <title>Adaptations of aquatic viruses from atmosphere-close ecosystems of the Central Arctic Ocean.</title>
        <authorList>
            <person name="Rahlff J."/>
            <person name="Holmfeldt K."/>
        </authorList>
    </citation>
    <scope>NUCLEOTIDE SEQUENCE [LARGE SCALE GENOMIC DNA]</scope>
    <source>
        <strain evidence="2 3">Arc14</strain>
    </source>
</reference>
<dbReference type="EMBL" id="JASMRN010000007">
    <property type="protein sequence ID" value="MEZ7515558.1"/>
    <property type="molecule type" value="Genomic_DNA"/>
</dbReference>
<dbReference type="Proteomes" id="UP001568894">
    <property type="component" value="Unassembled WGS sequence"/>
</dbReference>
<feature type="chain" id="PRO_5047026683" description="WG containing repeat-containing protein" evidence="1">
    <location>
        <begin position="20"/>
        <end position="488"/>
    </location>
</feature>
<protein>
    <recommendedName>
        <fullName evidence="4">WG containing repeat-containing protein</fullName>
    </recommendedName>
</protein>
<evidence type="ECO:0000256" key="1">
    <source>
        <dbReference type="SAM" id="SignalP"/>
    </source>
</evidence>
<name>A0ABV4KD22_9FLAO</name>
<comment type="caution">
    <text evidence="2">The sequence shown here is derived from an EMBL/GenBank/DDBJ whole genome shotgun (WGS) entry which is preliminary data.</text>
</comment>
<sequence>MRKAIFAAVAVLISLGAFAQKLKVEDGEIKLDDKTVALIEGKKLLFKISNLDKSYTVDVELKYLADSGFGKRWMVVKSVLTGKTNEVDYKKFSPQNQEKSAVQAFLDQNFLTVAGLDSAAIETYINGESTGVSKKIMDEQGEIAKEKAYLDSFQVNIDDAGTIYSLIAKNADPKDKRIGYVKMVSPSTNGELAYEIKDLDNFLVAVWYAKNGSQPGYNQTFNEEVLTFDKKILPAKFDKSGNSIGYKMSKDKTPINIVKALVTNGYILQHQAAAKIEEMTAERVVAYENKVTDEKNASKNIYEQNGYVIDEKGEKREGPITAEFEGIKAESSSGIADMTAYGKTVILKYTNAKGRSKFEVFKSKNNIRFCIDNAGKEDCYLGLKTIGNTMAAAGSLNSLSLDFSSFYKVLYENEGYMVLVDPLEPSDFVIKIPSQEKGLYTNKSSADKLKKNATSYLECDSFVFENYDFKTLEGLTKVVEDYKSSCAK</sequence>
<dbReference type="RefSeq" id="WP_371570011.1">
    <property type="nucleotide sequence ID" value="NZ_JASMRN010000007.1"/>
</dbReference>
<proteinExistence type="predicted"/>
<evidence type="ECO:0008006" key="4">
    <source>
        <dbReference type="Google" id="ProtNLM"/>
    </source>
</evidence>
<gene>
    <name evidence="2" type="ORF">QO192_09730</name>
</gene>
<evidence type="ECO:0000313" key="3">
    <source>
        <dbReference type="Proteomes" id="UP001568894"/>
    </source>
</evidence>